<evidence type="ECO:0000313" key="2">
    <source>
        <dbReference type="Proteomes" id="UP000316270"/>
    </source>
</evidence>
<dbReference type="EMBL" id="CP042187">
    <property type="protein sequence ID" value="QDS69663.1"/>
    <property type="molecule type" value="Genomic_DNA"/>
</dbReference>
<dbReference type="OrthoDB" id="10482100at2759"/>
<keyword evidence="2" id="KW-1185">Reference proteome</keyword>
<name>A0A517L210_9PEZI</name>
<dbReference type="AlphaFoldDB" id="A0A517L210"/>
<gene>
    <name evidence="1" type="ORF">FKW77_009494</name>
</gene>
<protein>
    <submittedName>
        <fullName evidence="1">Uncharacterized protein</fullName>
    </submittedName>
</protein>
<accession>A0A517L210</accession>
<reference evidence="1 2" key="1">
    <citation type="submission" date="2019-07" db="EMBL/GenBank/DDBJ databases">
        <title>Finished genome of Venturia effusa.</title>
        <authorList>
            <person name="Young C.A."/>
            <person name="Cox M.P."/>
            <person name="Ganley A.R.D."/>
            <person name="David W.J."/>
        </authorList>
    </citation>
    <scope>NUCLEOTIDE SEQUENCE [LARGE SCALE GENOMIC DNA]</scope>
    <source>
        <strain evidence="2">albino</strain>
    </source>
</reference>
<proteinExistence type="predicted"/>
<evidence type="ECO:0000313" key="1">
    <source>
        <dbReference type="EMBL" id="QDS69663.1"/>
    </source>
</evidence>
<dbReference type="Proteomes" id="UP000316270">
    <property type="component" value="Chromosome 3"/>
</dbReference>
<sequence>MANDDAFSAMSIIDVSTENAENTLLDSAGSASDTTPLAPTAETSPFFQCPGELRELFYTCLLSLDTSQADLCPTDINDIRGTLSIMPPPERLVSKQFKRELEHMHEEAMKPSPRGKQYLPPSWKYITDQLSSARQFPSIISLQLEIENPLEWICVHEQVQWTDPYDYPRFTTIPMRYKQRMEVLALECRCAPNLHLIPGSRTRDEVRELLDAWIVSLAEWIEFKFLSDAENLESVELTLVVEGDVEDWEANLGSFTQLPFVEKVDVVWESRLGTRALERCAEIQWPFLRALRAVWGGSGWGGPGWIVHRDVY</sequence>
<organism evidence="1 2">
    <name type="scientific">Venturia effusa</name>
    <dbReference type="NCBI Taxonomy" id="50376"/>
    <lineage>
        <taxon>Eukaryota</taxon>
        <taxon>Fungi</taxon>
        <taxon>Dikarya</taxon>
        <taxon>Ascomycota</taxon>
        <taxon>Pezizomycotina</taxon>
        <taxon>Dothideomycetes</taxon>
        <taxon>Pleosporomycetidae</taxon>
        <taxon>Venturiales</taxon>
        <taxon>Venturiaceae</taxon>
        <taxon>Venturia</taxon>
    </lineage>
</organism>